<dbReference type="OrthoDB" id="2020720at2759"/>
<dbReference type="GO" id="GO:0005682">
    <property type="term" value="C:U5 snRNP"/>
    <property type="evidence" value="ECO:0007669"/>
    <property type="project" value="TreeGrafter"/>
</dbReference>
<proteinExistence type="inferred from homology"/>
<dbReference type="PANTHER" id="PTHR10701">
    <property type="entry name" value="SMALL NUCLEAR RIBONUCLEOPROTEIN-ASSOCIATED PROTEIN B AND N"/>
    <property type="match status" value="1"/>
</dbReference>
<evidence type="ECO:0000256" key="6">
    <source>
        <dbReference type="ARBA" id="ARBA00022884"/>
    </source>
</evidence>
<dbReference type="Pfam" id="PF01423">
    <property type="entry name" value="LSM"/>
    <property type="match status" value="1"/>
</dbReference>
<dbReference type="GO" id="GO:0005685">
    <property type="term" value="C:U1 snRNP"/>
    <property type="evidence" value="ECO:0007669"/>
    <property type="project" value="TreeGrafter"/>
</dbReference>
<evidence type="ECO:0000256" key="5">
    <source>
        <dbReference type="ARBA" id="ARBA00022664"/>
    </source>
</evidence>
<protein>
    <recommendedName>
        <fullName evidence="10">Sm protein B</fullName>
    </recommendedName>
</protein>
<evidence type="ECO:0000313" key="12">
    <source>
        <dbReference type="EMBL" id="CCC08609.1"/>
    </source>
</evidence>
<dbReference type="AlphaFoldDB" id="F7VTF3"/>
<keyword evidence="13" id="KW-1185">Reference proteome</keyword>
<sequence>MRVTLNDGRQMTGQMLAFDKHMNLVLADAEEFRRIKRRQTSPLPLARLPPPPRLSSKRRSAHWVLPSSVAPISFRSPSSRLPPRTPALVLENRLVEDLLPHSRLVLVLLDLLDAVLPLLSRSLDPPLVLAALHLPLHSPASPVLHPPVSPVVVALLLPVSPFSLLPLASPVRPASPLRSLLRALVAPLASTRPLADKEVDRSTLRLIYRSNPMVYYVRDMLELPCIKRAWMKANEALPWFKRCEFLCWRLGVQ</sequence>
<dbReference type="EMBL" id="CABT02000006">
    <property type="protein sequence ID" value="CCC08609.1"/>
    <property type="molecule type" value="Genomic_DNA"/>
</dbReference>
<organism evidence="12 13">
    <name type="scientific">Sordaria macrospora (strain ATCC MYA-333 / DSM 997 / K(L3346) / K-hell)</name>
    <dbReference type="NCBI Taxonomy" id="771870"/>
    <lineage>
        <taxon>Eukaryota</taxon>
        <taxon>Fungi</taxon>
        <taxon>Dikarya</taxon>
        <taxon>Ascomycota</taxon>
        <taxon>Pezizomycotina</taxon>
        <taxon>Sordariomycetes</taxon>
        <taxon>Sordariomycetidae</taxon>
        <taxon>Sordariales</taxon>
        <taxon>Sordariaceae</taxon>
        <taxon>Sordaria</taxon>
    </lineage>
</organism>
<evidence type="ECO:0000256" key="4">
    <source>
        <dbReference type="ARBA" id="ARBA00022490"/>
    </source>
</evidence>
<dbReference type="GO" id="GO:0003723">
    <property type="term" value="F:RNA binding"/>
    <property type="evidence" value="ECO:0007669"/>
    <property type="project" value="UniProtKB-KW"/>
</dbReference>
<keyword evidence="8" id="KW-0539">Nucleus</keyword>
<dbReference type="Gene3D" id="2.30.30.100">
    <property type="match status" value="1"/>
</dbReference>
<keyword evidence="4" id="KW-0963">Cytoplasm</keyword>
<accession>F7VTF3</accession>
<dbReference type="STRING" id="771870.F7VTF3"/>
<dbReference type="InterPro" id="IPR010920">
    <property type="entry name" value="LSM_dom_sf"/>
</dbReference>
<dbReference type="GO" id="GO:0005737">
    <property type="term" value="C:cytoplasm"/>
    <property type="evidence" value="ECO:0007669"/>
    <property type="project" value="UniProtKB-SubCell"/>
</dbReference>
<dbReference type="GO" id="GO:0005686">
    <property type="term" value="C:U2 snRNP"/>
    <property type="evidence" value="ECO:0007669"/>
    <property type="project" value="TreeGrafter"/>
</dbReference>
<dbReference type="InParanoid" id="F7VTF3"/>
<dbReference type="InterPro" id="IPR001163">
    <property type="entry name" value="Sm_dom_euk/arc"/>
</dbReference>
<evidence type="ECO:0000259" key="11">
    <source>
        <dbReference type="Pfam" id="PF01423"/>
    </source>
</evidence>
<keyword evidence="5" id="KW-0507">mRNA processing</keyword>
<dbReference type="HOGENOM" id="CLU_1099072_0_0_1"/>
<dbReference type="GO" id="GO:0000398">
    <property type="term" value="P:mRNA splicing, via spliceosome"/>
    <property type="evidence" value="ECO:0007669"/>
    <property type="project" value="TreeGrafter"/>
</dbReference>
<gene>
    <name evidence="12" type="ORF">SMAC_05965</name>
</gene>
<comment type="subcellular location">
    <subcellularLocation>
        <location evidence="2">Cytoplasm</location>
    </subcellularLocation>
    <subcellularLocation>
        <location evidence="1">Nucleus</location>
    </subcellularLocation>
</comment>
<reference evidence="12 13" key="1">
    <citation type="journal article" date="2010" name="PLoS Genet.">
        <title>De novo assembly of a 40 Mb eukaryotic genome from short sequence reads: Sordaria macrospora, a model organism for fungal morphogenesis.</title>
        <authorList>
            <person name="Nowrousian M."/>
            <person name="Stajich J."/>
            <person name="Chu M."/>
            <person name="Engh I."/>
            <person name="Espagne E."/>
            <person name="Halliday K."/>
            <person name="Kamerewerd J."/>
            <person name="Kempken F."/>
            <person name="Knab B."/>
            <person name="Kuo H.C."/>
            <person name="Osiewacz H.D."/>
            <person name="Poeggeler S."/>
            <person name="Read N."/>
            <person name="Seiler S."/>
            <person name="Smith K."/>
            <person name="Zickler D."/>
            <person name="Kueck U."/>
            <person name="Freitag M."/>
        </authorList>
    </citation>
    <scope>NUCLEOTIDE SEQUENCE [LARGE SCALE GENOMIC DNA]</scope>
    <source>
        <strain evidence="13">ATCC MYA-333 / DSM 997 / K(L3346) / K-hell</strain>
        <tissue evidence="12">Mycelium</tissue>
    </source>
</reference>
<dbReference type="eggNOG" id="KOG3168">
    <property type="taxonomic scope" value="Eukaryota"/>
</dbReference>
<keyword evidence="9" id="KW-0687">Ribonucleoprotein</keyword>
<dbReference type="VEuPathDB" id="FungiDB:SMAC_05965"/>
<feature type="domain" description="Sm" evidence="11">
    <location>
        <begin position="1"/>
        <end position="39"/>
    </location>
</feature>
<keyword evidence="7" id="KW-0508">mRNA splicing</keyword>
<comment type="caution">
    <text evidence="12">The sequence shown here is derived from an EMBL/GenBank/DDBJ whole genome shotgun (WGS) entry which is preliminary data.</text>
</comment>
<comment type="similarity">
    <text evidence="3">Belongs to the snRNP SmB/SmN family.</text>
</comment>
<dbReference type="GO" id="GO:0046540">
    <property type="term" value="C:U4/U6 x U5 tri-snRNP complex"/>
    <property type="evidence" value="ECO:0007669"/>
    <property type="project" value="TreeGrafter"/>
</dbReference>
<dbReference type="InterPro" id="IPR050914">
    <property type="entry name" value="snRNP_SmB/NAA38-like"/>
</dbReference>
<dbReference type="GO" id="GO:0070990">
    <property type="term" value="F:snRNP binding"/>
    <property type="evidence" value="ECO:0007669"/>
    <property type="project" value="TreeGrafter"/>
</dbReference>
<dbReference type="Proteomes" id="UP000001881">
    <property type="component" value="Unassembled WGS sequence"/>
</dbReference>
<evidence type="ECO:0000256" key="1">
    <source>
        <dbReference type="ARBA" id="ARBA00004123"/>
    </source>
</evidence>
<evidence type="ECO:0000256" key="9">
    <source>
        <dbReference type="ARBA" id="ARBA00023274"/>
    </source>
</evidence>
<evidence type="ECO:0000256" key="8">
    <source>
        <dbReference type="ARBA" id="ARBA00023242"/>
    </source>
</evidence>
<keyword evidence="6" id="KW-0694">RNA-binding</keyword>
<evidence type="ECO:0000256" key="3">
    <source>
        <dbReference type="ARBA" id="ARBA00009123"/>
    </source>
</evidence>
<evidence type="ECO:0000256" key="10">
    <source>
        <dbReference type="ARBA" id="ARBA00041355"/>
    </source>
</evidence>
<name>F7VTF3_SORMK</name>
<evidence type="ECO:0000256" key="7">
    <source>
        <dbReference type="ARBA" id="ARBA00023187"/>
    </source>
</evidence>
<dbReference type="SUPFAM" id="SSF50182">
    <property type="entry name" value="Sm-like ribonucleoproteins"/>
    <property type="match status" value="1"/>
</dbReference>
<dbReference type="PANTHER" id="PTHR10701:SF0">
    <property type="entry name" value="SMALL NUCLEAR RIBONUCLEOPROTEIN-ASSOCIATED PROTEIN B"/>
    <property type="match status" value="1"/>
</dbReference>
<dbReference type="GO" id="GO:0071013">
    <property type="term" value="C:catalytic step 2 spliceosome"/>
    <property type="evidence" value="ECO:0007669"/>
    <property type="project" value="TreeGrafter"/>
</dbReference>
<dbReference type="GO" id="GO:0005687">
    <property type="term" value="C:U4 snRNP"/>
    <property type="evidence" value="ECO:0007669"/>
    <property type="project" value="TreeGrafter"/>
</dbReference>
<evidence type="ECO:0000313" key="13">
    <source>
        <dbReference type="Proteomes" id="UP000001881"/>
    </source>
</evidence>
<evidence type="ECO:0000256" key="2">
    <source>
        <dbReference type="ARBA" id="ARBA00004496"/>
    </source>
</evidence>
<dbReference type="GO" id="GO:0071004">
    <property type="term" value="C:U2-type prespliceosome"/>
    <property type="evidence" value="ECO:0007669"/>
    <property type="project" value="TreeGrafter"/>
</dbReference>